<name>A0A371QAC3_STRIH</name>
<dbReference type="Proteomes" id="UP000262477">
    <property type="component" value="Unassembled WGS sequence"/>
</dbReference>
<organism evidence="1 2">
    <name type="scientific">Streptomyces inhibens</name>
    <dbReference type="NCBI Taxonomy" id="2293571"/>
    <lineage>
        <taxon>Bacteria</taxon>
        <taxon>Bacillati</taxon>
        <taxon>Actinomycetota</taxon>
        <taxon>Actinomycetes</taxon>
        <taxon>Kitasatosporales</taxon>
        <taxon>Streptomycetaceae</taxon>
        <taxon>Streptomyces</taxon>
    </lineage>
</organism>
<comment type="caution">
    <text evidence="1">The sequence shown here is derived from an EMBL/GenBank/DDBJ whole genome shotgun (WGS) entry which is preliminary data.</text>
</comment>
<keyword evidence="2" id="KW-1185">Reference proteome</keyword>
<proteinExistence type="predicted"/>
<evidence type="ECO:0000313" key="2">
    <source>
        <dbReference type="Proteomes" id="UP000262477"/>
    </source>
</evidence>
<protein>
    <submittedName>
        <fullName evidence="1">Uncharacterized protein</fullName>
    </submittedName>
</protein>
<dbReference type="AlphaFoldDB" id="A0A371QAC3"/>
<dbReference type="OrthoDB" id="4547174at2"/>
<accession>A0A371QAC3</accession>
<dbReference type="EMBL" id="QUAC01000019">
    <property type="protein sequence ID" value="REK91649.1"/>
    <property type="molecule type" value="Genomic_DNA"/>
</dbReference>
<sequence>MRKTHQLRRLVVGEETWLWSVRHRHPECREILSLHHDATRATLRIVFRTRPGRLVPDGLLHSGGVGDRRAVLNLHEPGTVRRLFDEVASSGQLPVTSTEKELDGWPLFDALVGRDDA</sequence>
<evidence type="ECO:0000313" key="1">
    <source>
        <dbReference type="EMBL" id="REK91649.1"/>
    </source>
</evidence>
<reference evidence="1 2" key="1">
    <citation type="submission" date="2018-08" db="EMBL/GenBank/DDBJ databases">
        <title>Streptomyces NEAU-D10 sp. nov., a novel Actinomycete isolated from soil.</title>
        <authorList>
            <person name="Jin L."/>
        </authorList>
    </citation>
    <scope>NUCLEOTIDE SEQUENCE [LARGE SCALE GENOMIC DNA]</scope>
    <source>
        <strain evidence="1 2">NEAU-D10</strain>
    </source>
</reference>
<gene>
    <name evidence="1" type="ORF">DY245_03320</name>
</gene>
<dbReference type="RefSeq" id="WP_128503273.1">
    <property type="nucleotide sequence ID" value="NZ_QUAC01000019.1"/>
</dbReference>